<dbReference type="InterPro" id="IPR000782">
    <property type="entry name" value="FAS1_domain"/>
</dbReference>
<keyword evidence="11" id="KW-1185">Reference proteome</keyword>
<keyword evidence="6" id="KW-0449">Lipoprotein</keyword>
<dbReference type="InterPro" id="IPR033254">
    <property type="entry name" value="Plant_FLA"/>
</dbReference>
<evidence type="ECO:0000256" key="1">
    <source>
        <dbReference type="ARBA" id="ARBA00004609"/>
    </source>
</evidence>
<dbReference type="PROSITE" id="PS50213">
    <property type="entry name" value="FAS1"/>
    <property type="match status" value="1"/>
</dbReference>
<feature type="domain" description="FAS1" evidence="9">
    <location>
        <begin position="35"/>
        <end position="171"/>
    </location>
</feature>
<dbReference type="PANTHER" id="PTHR32382">
    <property type="entry name" value="FASCICLIN-LIKE ARABINOGALACTAN PROTEIN"/>
    <property type="match status" value="1"/>
</dbReference>
<dbReference type="Proteomes" id="UP001497512">
    <property type="component" value="Chromosome 2"/>
</dbReference>
<evidence type="ECO:0000259" key="9">
    <source>
        <dbReference type="PROSITE" id="PS50213"/>
    </source>
</evidence>
<organism evidence="10 11">
    <name type="scientific">Sphagnum troendelagicum</name>
    <dbReference type="NCBI Taxonomy" id="128251"/>
    <lineage>
        <taxon>Eukaryota</taxon>
        <taxon>Viridiplantae</taxon>
        <taxon>Streptophyta</taxon>
        <taxon>Embryophyta</taxon>
        <taxon>Bryophyta</taxon>
        <taxon>Sphagnophytina</taxon>
        <taxon>Sphagnopsida</taxon>
        <taxon>Sphagnales</taxon>
        <taxon>Sphagnaceae</taxon>
        <taxon>Sphagnum</taxon>
    </lineage>
</organism>
<keyword evidence="3" id="KW-0336">GPI-anchor</keyword>
<evidence type="ECO:0000313" key="10">
    <source>
        <dbReference type="EMBL" id="CAK9215489.1"/>
    </source>
</evidence>
<sequence length="340" mass="34219">MMMRTFSGGVQQHFTMTVAAVVFLLSSVAVTTINAQNVTEVLAAYPNYSTFNRLLSATGVIDEVESRNSLTFLLPPNSVLDPFVASHSNLPLAEVGDVIRFHILLQYLDATEVQSVTNGSGLVTTLYQTTGRAAGQDGFVNITDEANGDILVGPVSSSGSTPQVSIITNVTQIPYNYSFFQISGVLVPVGLGAAPPSPPPATAPVPASVAPVPAVATGTPTLAPILGPILAPVPTSSVSPTLAPSLVPTSSAAPSPVAVAPVATPIAAPVPAASVPTSVATPATSPASTTSGPSTAPVEAPQGPSHSGAARASGFQLQSTKGAAFLLTTAISSMAIVVFL</sequence>
<name>A0ABP0U8L0_9BRYO</name>
<accession>A0ABP0U8L0</accession>
<feature type="chain" id="PRO_5046260894" description="FAS1 domain-containing protein" evidence="8">
    <location>
        <begin position="36"/>
        <end position="340"/>
    </location>
</feature>
<keyword evidence="2" id="KW-1003">Cell membrane</keyword>
<reference evidence="10" key="1">
    <citation type="submission" date="2024-02" db="EMBL/GenBank/DDBJ databases">
        <authorList>
            <consortium name="ELIXIR-Norway"/>
            <consortium name="Elixir Norway"/>
        </authorList>
    </citation>
    <scope>NUCLEOTIDE SEQUENCE</scope>
</reference>
<dbReference type="PANTHER" id="PTHR32382:SF0">
    <property type="entry name" value="FASCICLIN-LIKE ARABINOGALACTAN PROTEIN 4"/>
    <property type="match status" value="1"/>
</dbReference>
<evidence type="ECO:0000256" key="7">
    <source>
        <dbReference type="SAM" id="MobiDB-lite"/>
    </source>
</evidence>
<feature type="compositionally biased region" description="Low complexity" evidence="7">
    <location>
        <begin position="277"/>
        <end position="298"/>
    </location>
</feature>
<gene>
    <name evidence="10" type="ORF">CSSPTR1EN2_LOCUS12757</name>
</gene>
<keyword evidence="4 8" id="KW-0732">Signal</keyword>
<evidence type="ECO:0000256" key="3">
    <source>
        <dbReference type="ARBA" id="ARBA00022622"/>
    </source>
</evidence>
<evidence type="ECO:0000256" key="2">
    <source>
        <dbReference type="ARBA" id="ARBA00022475"/>
    </source>
</evidence>
<evidence type="ECO:0000256" key="6">
    <source>
        <dbReference type="ARBA" id="ARBA00023288"/>
    </source>
</evidence>
<evidence type="ECO:0000256" key="5">
    <source>
        <dbReference type="ARBA" id="ARBA00023136"/>
    </source>
</evidence>
<evidence type="ECO:0000256" key="4">
    <source>
        <dbReference type="ARBA" id="ARBA00022729"/>
    </source>
</evidence>
<dbReference type="SUPFAM" id="SSF82153">
    <property type="entry name" value="FAS1 domain"/>
    <property type="match status" value="1"/>
</dbReference>
<comment type="subcellular location">
    <subcellularLocation>
        <location evidence="1">Cell membrane</location>
        <topology evidence="1">Lipid-anchor</topology>
        <topology evidence="1">GPI-anchor</topology>
    </subcellularLocation>
</comment>
<dbReference type="Gene3D" id="2.30.180.10">
    <property type="entry name" value="FAS1 domain"/>
    <property type="match status" value="1"/>
</dbReference>
<dbReference type="Pfam" id="PF02469">
    <property type="entry name" value="Fasciclin"/>
    <property type="match status" value="1"/>
</dbReference>
<keyword evidence="3" id="KW-0325">Glycoprotein</keyword>
<dbReference type="EMBL" id="OZ019894">
    <property type="protein sequence ID" value="CAK9215489.1"/>
    <property type="molecule type" value="Genomic_DNA"/>
</dbReference>
<proteinExistence type="predicted"/>
<feature type="region of interest" description="Disordered" evidence="7">
    <location>
        <begin position="277"/>
        <end position="313"/>
    </location>
</feature>
<protein>
    <recommendedName>
        <fullName evidence="9">FAS1 domain-containing protein</fullName>
    </recommendedName>
</protein>
<feature type="signal peptide" evidence="8">
    <location>
        <begin position="1"/>
        <end position="35"/>
    </location>
</feature>
<evidence type="ECO:0000313" key="11">
    <source>
        <dbReference type="Proteomes" id="UP001497512"/>
    </source>
</evidence>
<keyword evidence="5" id="KW-0472">Membrane</keyword>
<evidence type="ECO:0000256" key="8">
    <source>
        <dbReference type="SAM" id="SignalP"/>
    </source>
</evidence>
<dbReference type="InterPro" id="IPR036378">
    <property type="entry name" value="FAS1_dom_sf"/>
</dbReference>